<dbReference type="AlphaFoldDB" id="A0A0V1EBT1"/>
<comment type="caution">
    <text evidence="1">The sequence shown here is derived from an EMBL/GenBank/DDBJ whole genome shotgun (WGS) entry which is preliminary data.</text>
</comment>
<sequence length="65" mass="7769">MPLSETSKICSIELIQIIENLIYPSYGRSKALLDRWRIVCKFTLQQAGLRLLRNYFEQFFKDEIK</sequence>
<proteinExistence type="predicted"/>
<gene>
    <name evidence="1" type="ORF">T4A_3018</name>
    <name evidence="2" type="ORF">T4B_12167</name>
    <name evidence="3" type="ORF">T4C_12403</name>
</gene>
<name>A0A0V1EBT1_TRIPS</name>
<dbReference type="Proteomes" id="UP000054826">
    <property type="component" value="Unassembled WGS sequence"/>
</dbReference>
<accession>A0A0V1EBT1</accession>
<reference evidence="4 5" key="1">
    <citation type="submission" date="2015-01" db="EMBL/GenBank/DDBJ databases">
        <title>Evolution of Trichinella species and genotypes.</title>
        <authorList>
            <person name="Korhonen P.K."/>
            <person name="Edoardo P."/>
            <person name="Giuseppe L.R."/>
            <person name="Gasser R.B."/>
        </authorList>
    </citation>
    <scope>NUCLEOTIDE SEQUENCE [LARGE SCALE GENOMIC DNA]</scope>
    <source>
        <strain evidence="1">ISS13</strain>
        <strain evidence="3">ISS176</strain>
        <strain evidence="2">ISS588</strain>
    </source>
</reference>
<protein>
    <submittedName>
        <fullName evidence="1">Uncharacterized protein</fullName>
    </submittedName>
</protein>
<evidence type="ECO:0000313" key="2">
    <source>
        <dbReference type="EMBL" id="KRZ25480.1"/>
    </source>
</evidence>
<evidence type="ECO:0000313" key="3">
    <source>
        <dbReference type="EMBL" id="KRZ30635.1"/>
    </source>
</evidence>
<dbReference type="EMBL" id="JYDS01000101">
    <property type="protein sequence ID" value="KRZ25480.1"/>
    <property type="molecule type" value="Genomic_DNA"/>
</dbReference>
<organism evidence="1 4">
    <name type="scientific">Trichinella pseudospiralis</name>
    <name type="common">Parasitic roundworm</name>
    <dbReference type="NCBI Taxonomy" id="6337"/>
    <lineage>
        <taxon>Eukaryota</taxon>
        <taxon>Metazoa</taxon>
        <taxon>Ecdysozoa</taxon>
        <taxon>Nematoda</taxon>
        <taxon>Enoplea</taxon>
        <taxon>Dorylaimia</taxon>
        <taxon>Trichinellida</taxon>
        <taxon>Trichinellidae</taxon>
        <taxon>Trichinella</taxon>
    </lineage>
</organism>
<evidence type="ECO:0000313" key="4">
    <source>
        <dbReference type="Proteomes" id="UP000054632"/>
    </source>
</evidence>
<keyword evidence="5" id="KW-1185">Reference proteome</keyword>
<evidence type="ECO:0000313" key="5">
    <source>
        <dbReference type="Proteomes" id="UP000054805"/>
    </source>
</evidence>
<dbReference type="EMBL" id="JYDV01000127">
    <property type="protein sequence ID" value="KRZ30635.1"/>
    <property type="molecule type" value="Genomic_DNA"/>
</dbReference>
<dbReference type="Proteomes" id="UP000054632">
    <property type="component" value="Unassembled WGS sequence"/>
</dbReference>
<evidence type="ECO:0000313" key="1">
    <source>
        <dbReference type="EMBL" id="KRY71080.1"/>
    </source>
</evidence>
<dbReference type="EMBL" id="JYDR01000063">
    <property type="protein sequence ID" value="KRY71080.1"/>
    <property type="molecule type" value="Genomic_DNA"/>
</dbReference>
<dbReference type="Proteomes" id="UP000054805">
    <property type="component" value="Unassembled WGS sequence"/>
</dbReference>